<organism evidence="2 3">
    <name type="scientific">Marchantia polymorpha subsp. ruderalis</name>
    <dbReference type="NCBI Taxonomy" id="1480154"/>
    <lineage>
        <taxon>Eukaryota</taxon>
        <taxon>Viridiplantae</taxon>
        <taxon>Streptophyta</taxon>
        <taxon>Embryophyta</taxon>
        <taxon>Marchantiophyta</taxon>
        <taxon>Marchantiopsida</taxon>
        <taxon>Marchantiidae</taxon>
        <taxon>Marchantiales</taxon>
        <taxon>Marchantiaceae</taxon>
        <taxon>Marchantia</taxon>
    </lineage>
</organism>
<reference evidence="2" key="1">
    <citation type="submission" date="2016-03" db="EMBL/GenBank/DDBJ databases">
        <title>Mechanisms controlling the formation of the plant cell surface in tip-growing cells are functionally conserved among land plants.</title>
        <authorList>
            <person name="Honkanen S."/>
            <person name="Jones V.A."/>
            <person name="Morieri G."/>
            <person name="Champion C."/>
            <person name="Hetherington A.J."/>
            <person name="Kelly S."/>
            <person name="Saint-Marcoux D."/>
            <person name="Proust H."/>
            <person name="Prescott H."/>
            <person name="Dolan L."/>
        </authorList>
    </citation>
    <scope>NUCLEOTIDE SEQUENCE [LARGE SCALE GENOMIC DNA]</scope>
    <source>
        <tissue evidence="2">Whole gametophyte</tissue>
    </source>
</reference>
<dbReference type="Proteomes" id="UP000077202">
    <property type="component" value="Unassembled WGS sequence"/>
</dbReference>
<proteinExistence type="predicted"/>
<accession>A0A176W9Y5</accession>
<keyword evidence="1" id="KW-0853">WD repeat</keyword>
<evidence type="ECO:0000313" key="3">
    <source>
        <dbReference type="Proteomes" id="UP000077202"/>
    </source>
</evidence>
<sequence>MVSSKSKSEEADMRVNWLGPPPGLQTLNFVAFWLTINSSKGGLYPCVAFQLHLSFEVNSDESGNKCGFTSMRDWDEEFSNGLKVIKQPRGSFEFISKRPENIIFVQAELSRILFARLRGSSLQGLIYSEGAATQIDQDRIKVYCVGRHSSPILSITVRFHGLALASATKDECLRVWRKPYEEDTQSGVELPRD</sequence>
<comment type="caution">
    <text evidence="2">The sequence shown here is derived from an EMBL/GenBank/DDBJ whole genome shotgun (WGS) entry which is preliminary data.</text>
</comment>
<evidence type="ECO:0000313" key="2">
    <source>
        <dbReference type="EMBL" id="OAE29185.1"/>
    </source>
</evidence>
<dbReference type="EMBL" id="LVLJ01001514">
    <property type="protein sequence ID" value="OAE29185.1"/>
    <property type="molecule type" value="Genomic_DNA"/>
</dbReference>
<protein>
    <submittedName>
        <fullName evidence="2">Uncharacterized protein</fullName>
    </submittedName>
</protein>
<evidence type="ECO:0000256" key="1">
    <source>
        <dbReference type="PROSITE-ProRule" id="PRU00221"/>
    </source>
</evidence>
<keyword evidence="3" id="KW-1185">Reference proteome</keyword>
<gene>
    <name evidence="2" type="ORF">AXG93_1862s1430</name>
</gene>
<feature type="repeat" description="WD" evidence="1">
    <location>
        <begin position="145"/>
        <end position="176"/>
    </location>
</feature>
<dbReference type="PROSITE" id="PS50082">
    <property type="entry name" value="WD_REPEATS_2"/>
    <property type="match status" value="1"/>
</dbReference>
<name>A0A176W9Y5_MARPO</name>
<dbReference type="InterPro" id="IPR001680">
    <property type="entry name" value="WD40_rpt"/>
</dbReference>
<dbReference type="AlphaFoldDB" id="A0A176W9Y5"/>